<dbReference type="RefSeq" id="WP_404634704.1">
    <property type="nucleotide sequence ID" value="NZ_JADIKM010000004.1"/>
</dbReference>
<dbReference type="Proteomes" id="UP001620460">
    <property type="component" value="Unassembled WGS sequence"/>
</dbReference>
<feature type="region of interest" description="Disordered" evidence="1">
    <location>
        <begin position="128"/>
        <end position="147"/>
    </location>
</feature>
<sequence length="581" mass="61911">MHRLSTPACGASRAHPFVRCVLPLALLVPGLAWGATPTATVGARWQTVANNGRFMPSATCVPDGPAPTAPPCRLFNSFNQPSVNTRGLVVFRARSKGGGSQGEPLHGVYTRDMAKGGPIVRILDRDTLVPQPNNRGTTFQETPSFPRIDMNSSTVATRGAHPPVWQVVNDAGEVVEQVGTNGVYANPFRDLVTAESRLGSVPVFSYFQVPERPGTAFDIVPGSPAITQHDIVVFKGNYTVGTTSKTGVYYRKLMNAPFPMSSGPSLYPASGTLPTVLIANTDSYIPGTSLHFGSTAPPSAAGNQAVFVGLDNEDHPTAGGIYLATLNRSQPPLKTLVRIGDHVPGEDASQHFTQIGEGLSFDGRFVAFWGAWGEGTQSLLLRCPQDGNADIVAYCNQQYPDGHAVQTPVHQGVFVRDLVRGRTWAIAKSPNNFTSFVYWNFSGHVPGSTTEEDGEPARWRSTAFVAVSRPANPLLASLGLFRAAFKASTGTLNNGAYLNAVDGIYLRNGPFASPLRTLAATGTDGTLLDPQAVDAETGGHLPITSLGIEREGLRGDELVINASMATDEAGWAGIYRTKLLW</sequence>
<protein>
    <recommendedName>
        <fullName evidence="5">DUF839 domain-containing protein</fullName>
    </recommendedName>
</protein>
<keyword evidence="2" id="KW-0732">Signal</keyword>
<gene>
    <name evidence="3" type="ORF">ISP17_15240</name>
</gene>
<evidence type="ECO:0000256" key="1">
    <source>
        <dbReference type="SAM" id="MobiDB-lite"/>
    </source>
</evidence>
<evidence type="ECO:0000313" key="4">
    <source>
        <dbReference type="Proteomes" id="UP001620460"/>
    </source>
</evidence>
<comment type="caution">
    <text evidence="3">The sequence shown here is derived from an EMBL/GenBank/DDBJ whole genome shotgun (WGS) entry which is preliminary data.</text>
</comment>
<feature type="compositionally biased region" description="Polar residues" evidence="1">
    <location>
        <begin position="130"/>
        <end position="143"/>
    </location>
</feature>
<reference evidence="3 4" key="1">
    <citation type="submission" date="2020-10" db="EMBL/GenBank/DDBJ databases">
        <title>Phylogeny of dyella-like bacteria.</title>
        <authorList>
            <person name="Fu J."/>
        </authorList>
    </citation>
    <scope>NUCLEOTIDE SEQUENCE [LARGE SCALE GENOMIC DNA]</scope>
    <source>
        <strain evidence="3 4">Gsoil3046</strain>
    </source>
</reference>
<dbReference type="EMBL" id="JADIKM010000004">
    <property type="protein sequence ID" value="MFK2905316.1"/>
    <property type="molecule type" value="Genomic_DNA"/>
</dbReference>
<evidence type="ECO:0008006" key="5">
    <source>
        <dbReference type="Google" id="ProtNLM"/>
    </source>
</evidence>
<keyword evidence="4" id="KW-1185">Reference proteome</keyword>
<organism evidence="3 4">
    <name type="scientific">Dyella ginsengisoli</name>
    <dbReference type="NCBI Taxonomy" id="363848"/>
    <lineage>
        <taxon>Bacteria</taxon>
        <taxon>Pseudomonadati</taxon>
        <taxon>Pseudomonadota</taxon>
        <taxon>Gammaproteobacteria</taxon>
        <taxon>Lysobacterales</taxon>
        <taxon>Rhodanobacteraceae</taxon>
        <taxon>Dyella</taxon>
    </lineage>
</organism>
<accession>A0ABW8JYY8</accession>
<feature type="signal peptide" evidence="2">
    <location>
        <begin position="1"/>
        <end position="34"/>
    </location>
</feature>
<evidence type="ECO:0000313" key="3">
    <source>
        <dbReference type="EMBL" id="MFK2905316.1"/>
    </source>
</evidence>
<feature type="chain" id="PRO_5046560016" description="DUF839 domain-containing protein" evidence="2">
    <location>
        <begin position="35"/>
        <end position="581"/>
    </location>
</feature>
<evidence type="ECO:0000256" key="2">
    <source>
        <dbReference type="SAM" id="SignalP"/>
    </source>
</evidence>
<name>A0ABW8JYY8_9GAMM</name>
<proteinExistence type="predicted"/>